<evidence type="ECO:0000313" key="3">
    <source>
        <dbReference type="Proteomes" id="UP000217785"/>
    </source>
</evidence>
<dbReference type="GO" id="GO:0006633">
    <property type="term" value="P:fatty acid biosynthetic process"/>
    <property type="evidence" value="ECO:0007669"/>
    <property type="project" value="InterPro"/>
</dbReference>
<dbReference type="EMBL" id="BDUF01000004">
    <property type="protein sequence ID" value="GAX88565.1"/>
    <property type="molecule type" value="Genomic_DNA"/>
</dbReference>
<dbReference type="PRINTS" id="PR01483">
    <property type="entry name" value="FASYNTHASE"/>
</dbReference>
<dbReference type="AlphaFoldDB" id="A0A292YJ97"/>
<feature type="domain" description="MaoC-like" evidence="1">
    <location>
        <begin position="24"/>
        <end position="116"/>
    </location>
</feature>
<dbReference type="SUPFAM" id="SSF54637">
    <property type="entry name" value="Thioesterase/thiol ester dehydrase-isomerase"/>
    <property type="match status" value="1"/>
</dbReference>
<protein>
    <submittedName>
        <fullName evidence="2">Dehydratase</fullName>
    </submittedName>
</protein>
<dbReference type="CDD" id="cd03449">
    <property type="entry name" value="R_hydratase"/>
    <property type="match status" value="1"/>
</dbReference>
<gene>
    <name evidence="2" type="ORF">EFBL_0177</name>
</gene>
<evidence type="ECO:0000259" key="1">
    <source>
        <dbReference type="Pfam" id="PF01575"/>
    </source>
</evidence>
<dbReference type="PANTHER" id="PTHR43437">
    <property type="entry name" value="HYDROXYACYL-THIOESTER DEHYDRATASE TYPE 2, MITOCHONDRIAL-RELATED"/>
    <property type="match status" value="1"/>
</dbReference>
<proteinExistence type="predicted"/>
<evidence type="ECO:0000313" key="2">
    <source>
        <dbReference type="EMBL" id="GAX88565.1"/>
    </source>
</evidence>
<keyword evidence="3" id="KW-1185">Reference proteome</keyword>
<organism evidence="2 3">
    <name type="scientific">Effusibacillus lacus</name>
    <dbReference type="NCBI Taxonomy" id="1348429"/>
    <lineage>
        <taxon>Bacteria</taxon>
        <taxon>Bacillati</taxon>
        <taxon>Bacillota</taxon>
        <taxon>Bacilli</taxon>
        <taxon>Bacillales</taxon>
        <taxon>Alicyclobacillaceae</taxon>
        <taxon>Effusibacillus</taxon>
    </lineage>
</organism>
<dbReference type="Pfam" id="PF01575">
    <property type="entry name" value="MaoC_dehydratas"/>
    <property type="match status" value="1"/>
</dbReference>
<sequence length="150" mass="16392">MGDMAASLLKFEEIEIGKQEVTVCTITEEDVNAFGHLSGDLNPLHMDDEFASGTPFGRRVVHGMFTAAIISTTHTKLTGPGFVYVGQELNFKGPVYIADTITVTLTVTGKKTEKGILLLETVVTNQNKQVVLQGKSALMELERVGRNRHE</sequence>
<dbReference type="GO" id="GO:0019171">
    <property type="term" value="F:(3R)-hydroxyacyl-[acyl-carrier-protein] dehydratase activity"/>
    <property type="evidence" value="ECO:0007669"/>
    <property type="project" value="TreeGrafter"/>
</dbReference>
<dbReference type="GO" id="GO:0005835">
    <property type="term" value="C:fatty acid synthase complex"/>
    <property type="evidence" value="ECO:0007669"/>
    <property type="project" value="InterPro"/>
</dbReference>
<name>A0A292YJ97_9BACL</name>
<reference evidence="3" key="1">
    <citation type="submission" date="2017-07" db="EMBL/GenBank/DDBJ databases">
        <title>Draft genome sequence of Effusibacillus lacus strain skLN1.</title>
        <authorList>
            <person name="Watanabe M."/>
            <person name="Kojima H."/>
            <person name="Fukui M."/>
        </authorList>
    </citation>
    <scope>NUCLEOTIDE SEQUENCE [LARGE SCALE GENOMIC DNA]</scope>
    <source>
        <strain evidence="3">skLN1</strain>
    </source>
</reference>
<dbReference type="Proteomes" id="UP000217785">
    <property type="component" value="Unassembled WGS sequence"/>
</dbReference>
<dbReference type="InterPro" id="IPR002539">
    <property type="entry name" value="MaoC-like_dom"/>
</dbReference>
<dbReference type="OrthoDB" id="9801625at2"/>
<accession>A0A292YJ97</accession>
<dbReference type="Gene3D" id="3.10.129.10">
    <property type="entry name" value="Hotdog Thioesterase"/>
    <property type="match status" value="1"/>
</dbReference>
<dbReference type="GO" id="GO:0004312">
    <property type="term" value="F:fatty acid synthase activity"/>
    <property type="evidence" value="ECO:0007669"/>
    <property type="project" value="InterPro"/>
</dbReference>
<dbReference type="PANTHER" id="PTHR43437:SF3">
    <property type="entry name" value="HYDROXYACYL-THIOESTER DEHYDRATASE TYPE 2, MITOCHONDRIAL"/>
    <property type="match status" value="1"/>
</dbReference>
<dbReference type="InterPro" id="IPR029069">
    <property type="entry name" value="HotDog_dom_sf"/>
</dbReference>
<comment type="caution">
    <text evidence="2">The sequence shown here is derived from an EMBL/GenBank/DDBJ whole genome shotgun (WGS) entry which is preliminary data.</text>
</comment>
<dbReference type="InterPro" id="IPR003965">
    <property type="entry name" value="Fatty_acid_synthase"/>
</dbReference>
<dbReference type="InterPro" id="IPR050965">
    <property type="entry name" value="UPF0336/Enoyl-CoA_hydratase"/>
</dbReference>